<sequence length="157" mass="16625">MSSGGNAYVHQTKVRGTIDIGSGFKGEKADIKGMITTGGNLEAETLSLQGGFEVGGVLNAGTMDIGLRFSVNKAEEIVGGKIIIKKNPSIPFFSFGKGGRLEAKIIEGDDIYLENTKADAVRGHHVKIGPGCEIGIVEYSGTYEYKSESVVKANKKI</sequence>
<dbReference type="EMBL" id="VLKI01000001">
    <property type="protein sequence ID" value="TWH91155.1"/>
    <property type="molecule type" value="Genomic_DNA"/>
</dbReference>
<name>A0A562K7H1_9BACI</name>
<dbReference type="Proteomes" id="UP000318667">
    <property type="component" value="Unassembled WGS sequence"/>
</dbReference>
<organism evidence="1 2">
    <name type="scientific">Cytobacillus oceanisediminis</name>
    <dbReference type="NCBI Taxonomy" id="665099"/>
    <lineage>
        <taxon>Bacteria</taxon>
        <taxon>Bacillati</taxon>
        <taxon>Bacillota</taxon>
        <taxon>Bacilli</taxon>
        <taxon>Bacillales</taxon>
        <taxon>Bacillaceae</taxon>
        <taxon>Cytobacillus</taxon>
    </lineage>
</organism>
<evidence type="ECO:0000313" key="1">
    <source>
        <dbReference type="EMBL" id="TWH91155.1"/>
    </source>
</evidence>
<evidence type="ECO:0008006" key="3">
    <source>
        <dbReference type="Google" id="ProtNLM"/>
    </source>
</evidence>
<reference evidence="1 2" key="1">
    <citation type="journal article" date="2015" name="Stand. Genomic Sci.">
        <title>Genomic Encyclopedia of Bacterial and Archaeal Type Strains, Phase III: the genomes of soil and plant-associated and newly described type strains.</title>
        <authorList>
            <person name="Whitman W.B."/>
            <person name="Woyke T."/>
            <person name="Klenk H.P."/>
            <person name="Zhou Y."/>
            <person name="Lilburn T.G."/>
            <person name="Beck B.J."/>
            <person name="De Vos P."/>
            <person name="Vandamme P."/>
            <person name="Eisen J.A."/>
            <person name="Garrity G."/>
            <person name="Hugenholtz P."/>
            <person name="Kyrpides N.C."/>
        </authorList>
    </citation>
    <scope>NUCLEOTIDE SEQUENCE [LARGE SCALE GENOMIC DNA]</scope>
    <source>
        <strain evidence="1 2">CGMCC 1.10115</strain>
    </source>
</reference>
<evidence type="ECO:0000313" key="2">
    <source>
        <dbReference type="Proteomes" id="UP000318667"/>
    </source>
</evidence>
<comment type="caution">
    <text evidence="1">The sequence shown here is derived from an EMBL/GenBank/DDBJ whole genome shotgun (WGS) entry which is preliminary data.</text>
</comment>
<gene>
    <name evidence="1" type="ORF">IQ19_00609</name>
</gene>
<dbReference type="AlphaFoldDB" id="A0A562K7H1"/>
<accession>A0A562K7H1</accession>
<keyword evidence="2" id="KW-1185">Reference proteome</keyword>
<dbReference type="RefSeq" id="WP_242020875.1">
    <property type="nucleotide sequence ID" value="NZ_CBCSDC010000030.1"/>
</dbReference>
<protein>
    <recommendedName>
        <fullName evidence="3">Cytoplasmic protein</fullName>
    </recommendedName>
</protein>
<proteinExistence type="predicted"/>
<dbReference type="GeneID" id="65401888"/>